<evidence type="ECO:0000313" key="1">
    <source>
        <dbReference type="EMBL" id="JAH14489.1"/>
    </source>
</evidence>
<name>A0A0E9QCH8_ANGAN</name>
<organism evidence="1">
    <name type="scientific">Anguilla anguilla</name>
    <name type="common">European freshwater eel</name>
    <name type="synonym">Muraena anguilla</name>
    <dbReference type="NCBI Taxonomy" id="7936"/>
    <lineage>
        <taxon>Eukaryota</taxon>
        <taxon>Metazoa</taxon>
        <taxon>Chordata</taxon>
        <taxon>Craniata</taxon>
        <taxon>Vertebrata</taxon>
        <taxon>Euteleostomi</taxon>
        <taxon>Actinopterygii</taxon>
        <taxon>Neopterygii</taxon>
        <taxon>Teleostei</taxon>
        <taxon>Anguilliformes</taxon>
        <taxon>Anguillidae</taxon>
        <taxon>Anguilla</taxon>
    </lineage>
</organism>
<protein>
    <submittedName>
        <fullName evidence="1">Uncharacterized protein</fullName>
    </submittedName>
</protein>
<reference evidence="1" key="2">
    <citation type="journal article" date="2015" name="Fish Shellfish Immunol.">
        <title>Early steps in the European eel (Anguilla anguilla)-Vibrio vulnificus interaction in the gills: Role of the RtxA13 toxin.</title>
        <authorList>
            <person name="Callol A."/>
            <person name="Pajuelo D."/>
            <person name="Ebbesson L."/>
            <person name="Teles M."/>
            <person name="MacKenzie S."/>
            <person name="Amaro C."/>
        </authorList>
    </citation>
    <scope>NUCLEOTIDE SEQUENCE</scope>
</reference>
<dbReference type="EMBL" id="GBXM01094088">
    <property type="protein sequence ID" value="JAH14489.1"/>
    <property type="molecule type" value="Transcribed_RNA"/>
</dbReference>
<accession>A0A0E9QCH8</accession>
<dbReference type="AlphaFoldDB" id="A0A0E9QCH8"/>
<proteinExistence type="predicted"/>
<sequence length="27" mass="3358">MMKRCVFIESYRYCSFCYITPVSRFVK</sequence>
<reference evidence="1" key="1">
    <citation type="submission" date="2014-11" db="EMBL/GenBank/DDBJ databases">
        <authorList>
            <person name="Amaro Gonzalez C."/>
        </authorList>
    </citation>
    <scope>NUCLEOTIDE SEQUENCE</scope>
</reference>